<protein>
    <submittedName>
        <fullName evidence="3">YlmH/Sll1252 family protein</fullName>
    </submittedName>
</protein>
<evidence type="ECO:0000313" key="3">
    <source>
        <dbReference type="EMBL" id="XCI27611.1"/>
    </source>
</evidence>
<dbReference type="SMART" id="SM00363">
    <property type="entry name" value="S4"/>
    <property type="match status" value="1"/>
</dbReference>
<dbReference type="PANTHER" id="PTHR13633:SF3">
    <property type="entry name" value="MITOCHONDRIAL TRANSCRIPTION RESCUE FACTOR 1"/>
    <property type="match status" value="1"/>
</dbReference>
<dbReference type="InterPro" id="IPR040591">
    <property type="entry name" value="RqcP2_RBD"/>
</dbReference>
<dbReference type="AlphaFoldDB" id="A0AAU8HQX0"/>
<dbReference type="PANTHER" id="PTHR13633">
    <property type="entry name" value="MITOCHONDRIAL TRANSCRIPTION RESCUE FACTOR 1"/>
    <property type="match status" value="1"/>
</dbReference>
<dbReference type="Pfam" id="PF01479">
    <property type="entry name" value="S4"/>
    <property type="match status" value="1"/>
</dbReference>
<dbReference type="InterPro" id="IPR002942">
    <property type="entry name" value="S4_RNA-bd"/>
</dbReference>
<keyword evidence="1" id="KW-0694">RNA-binding</keyword>
<proteinExistence type="predicted"/>
<dbReference type="EMBL" id="CP159485">
    <property type="protein sequence ID" value="XCI27611.1"/>
    <property type="molecule type" value="Genomic_DNA"/>
</dbReference>
<dbReference type="CDD" id="cd00165">
    <property type="entry name" value="S4"/>
    <property type="match status" value="1"/>
</dbReference>
<dbReference type="PROSITE" id="PS50889">
    <property type="entry name" value="S4"/>
    <property type="match status" value="1"/>
</dbReference>
<dbReference type="RefSeq" id="WP_353892189.1">
    <property type="nucleotide sequence ID" value="NZ_CP159485.1"/>
</dbReference>
<dbReference type="Gene3D" id="3.30.1370.160">
    <property type="match status" value="1"/>
</dbReference>
<dbReference type="Pfam" id="PF17774">
    <property type="entry name" value="YlmH_RBD"/>
    <property type="match status" value="1"/>
</dbReference>
<dbReference type="InterPro" id="IPR036986">
    <property type="entry name" value="S4_RNA-bd_sf"/>
</dbReference>
<accession>A0AAU8HQX0</accession>
<reference evidence="3" key="1">
    <citation type="journal article" date="2018" name="Antonie Van Leeuwenhoek">
        <title>Proteinivorax hydrogeniformans sp. nov., an anaerobic, haloalkaliphilic bacterium fermenting proteinaceous compounds with high hydrogen production.</title>
        <authorList>
            <person name="Boltyanskaya Y."/>
            <person name="Detkova E."/>
            <person name="Pimenov N."/>
            <person name="Kevbrin V."/>
        </authorList>
    </citation>
    <scope>NUCLEOTIDE SEQUENCE</scope>
    <source>
        <strain evidence="3">Z-710</strain>
    </source>
</reference>
<organism evidence="3">
    <name type="scientific">Proteinivorax hydrogeniformans</name>
    <dbReference type="NCBI Taxonomy" id="1826727"/>
    <lineage>
        <taxon>Bacteria</taxon>
        <taxon>Bacillati</taxon>
        <taxon>Bacillota</taxon>
        <taxon>Clostridia</taxon>
        <taxon>Eubacteriales</taxon>
        <taxon>Proteinivoracaceae</taxon>
        <taxon>Proteinivorax</taxon>
    </lineage>
</organism>
<dbReference type="Gene3D" id="3.30.70.330">
    <property type="match status" value="1"/>
</dbReference>
<evidence type="ECO:0000256" key="1">
    <source>
        <dbReference type="PROSITE-ProRule" id="PRU00182"/>
    </source>
</evidence>
<feature type="domain" description="RNA-binding S4" evidence="2">
    <location>
        <begin position="185"/>
        <end position="247"/>
    </location>
</feature>
<reference evidence="3" key="2">
    <citation type="submission" date="2024-06" db="EMBL/GenBank/DDBJ databases">
        <authorList>
            <person name="Petrova K.O."/>
            <person name="Toshchakov S.V."/>
            <person name="Boltjanskaja Y.V."/>
            <person name="Kevbrin V.V."/>
        </authorList>
    </citation>
    <scope>NUCLEOTIDE SEQUENCE</scope>
    <source>
        <strain evidence="3">Z-710</strain>
    </source>
</reference>
<gene>
    <name evidence="3" type="ORF">PRVXH_001517</name>
</gene>
<dbReference type="Gene3D" id="3.10.290.10">
    <property type="entry name" value="RNA-binding S4 domain"/>
    <property type="match status" value="1"/>
</dbReference>
<evidence type="ECO:0000259" key="2">
    <source>
        <dbReference type="SMART" id="SM00363"/>
    </source>
</evidence>
<name>A0AAU8HQX0_9FIRM</name>
<dbReference type="SUPFAM" id="SSF55174">
    <property type="entry name" value="Alpha-L RNA-binding motif"/>
    <property type="match status" value="1"/>
</dbReference>
<dbReference type="InterPro" id="IPR012677">
    <property type="entry name" value="Nucleotide-bd_a/b_plait_sf"/>
</dbReference>
<sequence>MIEREKIFKLLDKEIDKVTIAKSLDAAELAQQKNMVKETDFLDPYYRDTVLKITKGLFGIKHFVSGGYQGAERARIVFFPDFLHKDDVEDCISCIEINGSFPKKYSHRDFLGSILGLGISREKLGDIIVSEDGCQAVIDDSLVDFVKLNLEKVGNVSVKVKEIYPHQLKVEDIKIKKIKGTVASLRLDAVSGLGFGLSRTKLSGLIKGERVKVNWKTIKNPSFTLEEGDIISLRGKGRVELAACGGETRKGRIHLELNRFM</sequence>
<dbReference type="GO" id="GO:0003723">
    <property type="term" value="F:RNA binding"/>
    <property type="evidence" value="ECO:0007669"/>
    <property type="project" value="UniProtKB-KW"/>
</dbReference>